<reference evidence="9 10" key="2">
    <citation type="submission" date="2018-11" db="EMBL/GenBank/DDBJ databases">
        <authorList>
            <consortium name="Pathogen Informatics"/>
        </authorList>
    </citation>
    <scope>NUCLEOTIDE SEQUENCE [LARGE SCALE GENOMIC DNA]</scope>
</reference>
<dbReference type="PANTHER" id="PTHR12955">
    <property type="entry name" value="SARCOMA ANTIGEN NY-SAR-95-RELATED"/>
    <property type="match status" value="1"/>
</dbReference>
<dbReference type="GO" id="GO:0007346">
    <property type="term" value="P:regulation of mitotic cell cycle"/>
    <property type="evidence" value="ECO:0007669"/>
    <property type="project" value="TreeGrafter"/>
</dbReference>
<dbReference type="STRING" id="6205.A0A0R3X3L8"/>
<sequence length="688" mass="76082">MVLANSTKTVFMMHKTKDVYKPFGDVYQLDRGPNRPPEVSNAKISIQRNVWSFIVEAVLEYCRITFDLFSDSRPISVISVDSEEKILSLWYEEDQSLEAVWKAFSTEGDSTASVDLDYPGMPGLYSCKNVLHMPTPFQTQQPDTSNVGCVLIVGSDMRTKLSNWLPILIEQLQKPPQETGYLPIDSTEWIFIDLDLSTSSDEHFEENELMATENHKMLYQRIPVKNNRSVLRALMRLAERNLGLASTLVQEIPMKEEANADSVSTMYGVELLHESKAHDFLQRLGLAERLYLRQESGKSMFQEPSSGFSKTLGIKWISPRPVDNLLIRYSVGAFRVTMAAVNTRSSVCLSQFVLGGRCVVLAHNLYRGSASPEGPQTSADVFLLLCHGSVMYLHVLATPASLSHPPILPTLPARQMETSESDFRVADFVKNFLLPARLAPASANSAYTITPKVRALQLVERGTRYWPLRRDATLIGGNEMAAPLFEHMTKDFFEAAESSACEAAIDSILATIKVHPVPKETGTSHLLCSQPVAMAVELEFLLSQYADISEDHSQLMATFKKKAEAVVFANKRLSKLIPKAKSLLINGHPIPGSPLSLLSEIKRQLSDQIGKISGSGAVNLLSDNECVEVKRGLFCITVGSMETFVQQLTAASRRPIPTRAEFEGVLAGSNSKGPLRLYTGLTGGGDDN</sequence>
<evidence type="ECO:0000256" key="3">
    <source>
        <dbReference type="ARBA" id="ARBA00022490"/>
    </source>
</evidence>
<dbReference type="OrthoDB" id="5844105at2759"/>
<dbReference type="Proteomes" id="UP000274429">
    <property type="component" value="Unassembled WGS sequence"/>
</dbReference>
<dbReference type="Pfam" id="PF10221">
    <property type="entry name" value="Mat89Bb"/>
    <property type="match status" value="1"/>
</dbReference>
<evidence type="ECO:0000256" key="1">
    <source>
        <dbReference type="ARBA" id="ARBA00004123"/>
    </source>
</evidence>
<dbReference type="EMBL" id="UYWX01020423">
    <property type="protein sequence ID" value="VDM32412.1"/>
    <property type="molecule type" value="Genomic_DNA"/>
</dbReference>
<evidence type="ECO:0000256" key="7">
    <source>
        <dbReference type="ARBA" id="ARBA00023306"/>
    </source>
</evidence>
<evidence type="ECO:0000256" key="8">
    <source>
        <dbReference type="ARBA" id="ARBA00061603"/>
    </source>
</evidence>
<keyword evidence="5" id="KW-0498">Mitosis</keyword>
<dbReference type="AlphaFoldDB" id="A0A0R3X3L8"/>
<name>A0A0R3X3L8_HYDTA</name>
<keyword evidence="7" id="KW-0131">Cell cycle</keyword>
<comment type="similarity">
    <text evidence="8">Belongs to the Integrator subunit 13 family.</text>
</comment>
<keyword evidence="6" id="KW-0539">Nucleus</keyword>
<dbReference type="GO" id="GO:0032039">
    <property type="term" value="C:integrator complex"/>
    <property type="evidence" value="ECO:0007669"/>
    <property type="project" value="TreeGrafter"/>
</dbReference>
<keyword evidence="4" id="KW-0132">Cell division</keyword>
<evidence type="ECO:0000256" key="4">
    <source>
        <dbReference type="ARBA" id="ARBA00022618"/>
    </source>
</evidence>
<evidence type="ECO:0000256" key="2">
    <source>
        <dbReference type="ARBA" id="ARBA00004496"/>
    </source>
</evidence>
<keyword evidence="10" id="KW-1185">Reference proteome</keyword>
<keyword evidence="3" id="KW-0963">Cytoplasm</keyword>
<proteinExistence type="inferred from homology"/>
<dbReference type="GO" id="GO:0005737">
    <property type="term" value="C:cytoplasm"/>
    <property type="evidence" value="ECO:0007669"/>
    <property type="project" value="UniProtKB-SubCell"/>
</dbReference>
<reference evidence="11" key="1">
    <citation type="submission" date="2017-02" db="UniProtKB">
        <authorList>
            <consortium name="WormBaseParasite"/>
        </authorList>
    </citation>
    <scope>IDENTIFICATION</scope>
</reference>
<protein>
    <submittedName>
        <fullName evidence="11">Cell cycle regulator Mat89Bb</fullName>
    </submittedName>
</protein>
<dbReference type="WBParaSite" id="TTAC_0000795101-mRNA-1">
    <property type="protein sequence ID" value="TTAC_0000795101-mRNA-1"/>
    <property type="gene ID" value="TTAC_0000795101"/>
</dbReference>
<dbReference type="PANTHER" id="PTHR12955:SF1">
    <property type="entry name" value="INTEGRATOR COMPLEX SUBUNIT 13"/>
    <property type="match status" value="1"/>
</dbReference>
<comment type="subcellular location">
    <subcellularLocation>
        <location evidence="2">Cytoplasm</location>
    </subcellularLocation>
    <subcellularLocation>
        <location evidence="1">Nucleus</location>
    </subcellularLocation>
</comment>
<evidence type="ECO:0000313" key="10">
    <source>
        <dbReference type="Proteomes" id="UP000274429"/>
    </source>
</evidence>
<dbReference type="GO" id="GO:0051642">
    <property type="term" value="P:centrosome localization"/>
    <property type="evidence" value="ECO:0007669"/>
    <property type="project" value="TreeGrafter"/>
</dbReference>
<gene>
    <name evidence="9" type="ORF">TTAC_LOCUS7936</name>
</gene>
<accession>A0A0R3X3L8</accession>
<evidence type="ECO:0000313" key="11">
    <source>
        <dbReference type="WBParaSite" id="TTAC_0000795101-mRNA-1"/>
    </source>
</evidence>
<evidence type="ECO:0000313" key="9">
    <source>
        <dbReference type="EMBL" id="VDM32412.1"/>
    </source>
</evidence>
<evidence type="ECO:0000256" key="5">
    <source>
        <dbReference type="ARBA" id="ARBA00022776"/>
    </source>
</evidence>
<organism evidence="11">
    <name type="scientific">Hydatigena taeniaeformis</name>
    <name type="common">Feline tapeworm</name>
    <name type="synonym">Taenia taeniaeformis</name>
    <dbReference type="NCBI Taxonomy" id="6205"/>
    <lineage>
        <taxon>Eukaryota</taxon>
        <taxon>Metazoa</taxon>
        <taxon>Spiralia</taxon>
        <taxon>Lophotrochozoa</taxon>
        <taxon>Platyhelminthes</taxon>
        <taxon>Cestoda</taxon>
        <taxon>Eucestoda</taxon>
        <taxon>Cyclophyllidea</taxon>
        <taxon>Taeniidae</taxon>
        <taxon>Hydatigera</taxon>
    </lineage>
</organism>
<dbReference type="InterPro" id="IPR019355">
    <property type="entry name" value="Cell_cycle_regulator_Mat89Bb"/>
</dbReference>
<dbReference type="GO" id="GO:0051301">
    <property type="term" value="P:cell division"/>
    <property type="evidence" value="ECO:0007669"/>
    <property type="project" value="UniProtKB-KW"/>
</dbReference>
<evidence type="ECO:0000256" key="6">
    <source>
        <dbReference type="ARBA" id="ARBA00023242"/>
    </source>
</evidence>